<feature type="chain" id="PRO_5045373806" description="DUF4468 domain-containing protein" evidence="1">
    <location>
        <begin position="24"/>
        <end position="182"/>
    </location>
</feature>
<evidence type="ECO:0000256" key="1">
    <source>
        <dbReference type="SAM" id="SignalP"/>
    </source>
</evidence>
<gene>
    <name evidence="2" type="ORF">V6242_10030</name>
</gene>
<dbReference type="EMBL" id="JBAKAR010000007">
    <property type="protein sequence ID" value="MEL0613485.1"/>
    <property type="molecule type" value="Genomic_DNA"/>
</dbReference>
<feature type="signal peptide" evidence="1">
    <location>
        <begin position="1"/>
        <end position="23"/>
    </location>
</feature>
<reference evidence="2 3" key="1">
    <citation type="submission" date="2024-02" db="EMBL/GenBank/DDBJ databases">
        <title>Bacteria isolated from the canopy kelp, Nereocystis luetkeana.</title>
        <authorList>
            <person name="Pfister C.A."/>
            <person name="Younker I.T."/>
            <person name="Light S.H."/>
        </authorList>
    </citation>
    <scope>NUCLEOTIDE SEQUENCE [LARGE SCALE GENOMIC DNA]</scope>
    <source>
        <strain evidence="2 3">TI.4.07</strain>
    </source>
</reference>
<keyword evidence="3" id="KW-1185">Reference proteome</keyword>
<name>A0ABU9G6W2_9GAMM</name>
<evidence type="ECO:0008006" key="4">
    <source>
        <dbReference type="Google" id="ProtNLM"/>
    </source>
</evidence>
<accession>A0ABU9G6W2</accession>
<protein>
    <recommendedName>
        <fullName evidence="4">DUF4468 domain-containing protein</fullName>
    </recommendedName>
</protein>
<proteinExistence type="predicted"/>
<organism evidence="2 3">
    <name type="scientific">Marinomonas arenicola</name>
    <dbReference type="NCBI Taxonomy" id="569601"/>
    <lineage>
        <taxon>Bacteria</taxon>
        <taxon>Pseudomonadati</taxon>
        <taxon>Pseudomonadota</taxon>
        <taxon>Gammaproteobacteria</taxon>
        <taxon>Oceanospirillales</taxon>
        <taxon>Oceanospirillaceae</taxon>
        <taxon>Marinomonas</taxon>
    </lineage>
</organism>
<dbReference type="Proteomes" id="UP001379949">
    <property type="component" value="Unassembled WGS sequence"/>
</dbReference>
<keyword evidence="1" id="KW-0732">Signal</keyword>
<comment type="caution">
    <text evidence="2">The sequence shown here is derived from an EMBL/GenBank/DDBJ whole genome shotgun (WGS) entry which is preliminary data.</text>
</comment>
<sequence>MSSVRILFVFLSALYLSGCSSNAKVENMAYQGAEKVYVEELKDNIEVTSVAGGKESNSLWTSQISSEAFSIALEKSLIDQNLFSKNGDYELSVNFIKIDQPVFGMDFEVKTYIQYKLKNTITNHTVFNETVFAPYTAVFGDALVAADRLRLANEGSANKNIEMFLEELSDLKIRPNQISLRN</sequence>
<evidence type="ECO:0000313" key="2">
    <source>
        <dbReference type="EMBL" id="MEL0613485.1"/>
    </source>
</evidence>
<dbReference type="RefSeq" id="WP_341567260.1">
    <property type="nucleotide sequence ID" value="NZ_JBAKAR010000007.1"/>
</dbReference>
<evidence type="ECO:0000313" key="3">
    <source>
        <dbReference type="Proteomes" id="UP001379949"/>
    </source>
</evidence>